<dbReference type="PRINTS" id="PR00344">
    <property type="entry name" value="BCTRLSENSOR"/>
</dbReference>
<dbReference type="PROSITE" id="PS50109">
    <property type="entry name" value="HIS_KIN"/>
    <property type="match status" value="1"/>
</dbReference>
<dbReference type="Pfam" id="PF00672">
    <property type="entry name" value="HAMP"/>
    <property type="match status" value="1"/>
</dbReference>
<evidence type="ECO:0000256" key="12">
    <source>
        <dbReference type="ARBA" id="ARBA00023012"/>
    </source>
</evidence>
<dbReference type="FunFam" id="3.30.565.10:FF:000006">
    <property type="entry name" value="Sensor histidine kinase WalK"/>
    <property type="match status" value="1"/>
</dbReference>
<comment type="catalytic activity">
    <reaction evidence="1">
        <text>ATP + protein L-histidine = ADP + protein N-phospho-L-histidine.</text>
        <dbReference type="EC" id="2.7.13.3"/>
    </reaction>
</comment>
<reference evidence="17 18" key="1">
    <citation type="submission" date="2018-12" db="EMBL/GenBank/DDBJ databases">
        <authorList>
            <person name="Sun L."/>
            <person name="Chen Z."/>
        </authorList>
    </citation>
    <scope>NUCLEOTIDE SEQUENCE [LARGE SCALE GENOMIC DNA]</scope>
    <source>
        <strain evidence="17 18">DSM 15890</strain>
    </source>
</reference>
<feature type="transmembrane region" description="Helical" evidence="14">
    <location>
        <begin position="159"/>
        <end position="182"/>
    </location>
</feature>
<feature type="domain" description="HAMP" evidence="16">
    <location>
        <begin position="183"/>
        <end position="235"/>
    </location>
</feature>
<dbReference type="InterPro" id="IPR005467">
    <property type="entry name" value="His_kinase_dom"/>
</dbReference>
<dbReference type="InterPro" id="IPR004358">
    <property type="entry name" value="Sig_transdc_His_kin-like_C"/>
</dbReference>
<comment type="caution">
    <text evidence="17">The sequence shown here is derived from an EMBL/GenBank/DDBJ whole genome shotgun (WGS) entry which is preliminary data.</text>
</comment>
<sequence length="469" mass="53891">MRNQTKLWLLMLISAIISILLFISLSLVMVGSKGYNLNALNTLSQEVLDTVAKQQAYDAADITPILEDAHSKHPDIRYEWIAADGSTIYDTLGEKNYYDFGQLANRMLSMPQNLWGGDEPITLTFSINQDEQPYYLLISLSSDAMKQGQVYFFIRSFKILLTFMLPLIVAFLIPYLLSLWFFSSMNKRINKLNHAMGQLNFQSEITVLEDTNKDEIGQLTTHYNEMALRLHNQANQIKQFDKRRTLLLSNLSHDLRTPLTMILGYAETIRAGLYKDEQELQTSAKILLQRSRYMDKLLDQLLDITQQDEGNFELHVEVHSISELMRKIAAEYLMFLEGQNFTFVANIPDEDIQAWIDAPLIERALRNLLDNAIRYGSEGNYLEIVLTKKDDTLFMMVIDKGRGIPLQDQEQVFERFYRVDTSRKGEGLGIGLSIVKEIIAFHGGSITLTSVPFEKTVFEIQLPNRQLEQ</sequence>
<keyword evidence="4" id="KW-1003">Cell membrane</keyword>
<dbReference type="InterPro" id="IPR003594">
    <property type="entry name" value="HATPase_dom"/>
</dbReference>
<dbReference type="Proteomes" id="UP000279446">
    <property type="component" value="Unassembled WGS sequence"/>
</dbReference>
<name>A0A3S1BPX1_9BACL</name>
<dbReference type="GO" id="GO:0005886">
    <property type="term" value="C:plasma membrane"/>
    <property type="evidence" value="ECO:0007669"/>
    <property type="project" value="UniProtKB-SubCell"/>
</dbReference>
<dbReference type="Gene3D" id="1.10.287.130">
    <property type="match status" value="1"/>
</dbReference>
<keyword evidence="18" id="KW-1185">Reference proteome</keyword>
<evidence type="ECO:0000259" key="16">
    <source>
        <dbReference type="PROSITE" id="PS50885"/>
    </source>
</evidence>
<feature type="transmembrane region" description="Helical" evidence="14">
    <location>
        <begin position="7"/>
        <end position="30"/>
    </location>
</feature>
<dbReference type="InterPro" id="IPR003661">
    <property type="entry name" value="HisK_dim/P_dom"/>
</dbReference>
<comment type="subcellular location">
    <subcellularLocation>
        <location evidence="2">Cell membrane</location>
        <topology evidence="2">Multi-pass membrane protein</topology>
    </subcellularLocation>
</comment>
<evidence type="ECO:0000256" key="10">
    <source>
        <dbReference type="ARBA" id="ARBA00022840"/>
    </source>
</evidence>
<dbReference type="PANTHER" id="PTHR45528:SF1">
    <property type="entry name" value="SENSOR HISTIDINE KINASE CPXA"/>
    <property type="match status" value="1"/>
</dbReference>
<dbReference type="AlphaFoldDB" id="A0A3S1BPX1"/>
<dbReference type="EC" id="2.7.13.3" evidence="3"/>
<evidence type="ECO:0000256" key="14">
    <source>
        <dbReference type="SAM" id="Phobius"/>
    </source>
</evidence>
<accession>A0A3S1BPX1</accession>
<evidence type="ECO:0000256" key="9">
    <source>
        <dbReference type="ARBA" id="ARBA00022777"/>
    </source>
</evidence>
<dbReference type="OrthoDB" id="9792991at2"/>
<keyword evidence="5" id="KW-0597">Phosphoprotein</keyword>
<keyword evidence="10" id="KW-0067">ATP-binding</keyword>
<dbReference type="RefSeq" id="WP_127193268.1">
    <property type="nucleotide sequence ID" value="NZ_RZNY01000014.1"/>
</dbReference>
<dbReference type="InterPro" id="IPR050398">
    <property type="entry name" value="HssS/ArlS-like"/>
</dbReference>
<evidence type="ECO:0000256" key="6">
    <source>
        <dbReference type="ARBA" id="ARBA00022679"/>
    </source>
</evidence>
<dbReference type="PROSITE" id="PS50885">
    <property type="entry name" value="HAMP"/>
    <property type="match status" value="1"/>
</dbReference>
<evidence type="ECO:0000313" key="18">
    <source>
        <dbReference type="Proteomes" id="UP000279446"/>
    </source>
</evidence>
<dbReference type="SUPFAM" id="SSF55874">
    <property type="entry name" value="ATPase domain of HSP90 chaperone/DNA topoisomerase II/histidine kinase"/>
    <property type="match status" value="1"/>
</dbReference>
<dbReference type="CDD" id="cd00082">
    <property type="entry name" value="HisKA"/>
    <property type="match status" value="1"/>
</dbReference>
<dbReference type="SUPFAM" id="SSF47384">
    <property type="entry name" value="Homodimeric domain of signal transducing histidine kinase"/>
    <property type="match status" value="1"/>
</dbReference>
<evidence type="ECO:0000256" key="11">
    <source>
        <dbReference type="ARBA" id="ARBA00022989"/>
    </source>
</evidence>
<dbReference type="GO" id="GO:0000155">
    <property type="term" value="F:phosphorelay sensor kinase activity"/>
    <property type="evidence" value="ECO:0007669"/>
    <property type="project" value="InterPro"/>
</dbReference>
<dbReference type="Gene3D" id="3.30.565.10">
    <property type="entry name" value="Histidine kinase-like ATPase, C-terminal domain"/>
    <property type="match status" value="1"/>
</dbReference>
<dbReference type="InterPro" id="IPR003660">
    <property type="entry name" value="HAMP_dom"/>
</dbReference>
<dbReference type="EMBL" id="RZNY01000014">
    <property type="protein sequence ID" value="RUT44660.1"/>
    <property type="molecule type" value="Genomic_DNA"/>
</dbReference>
<dbReference type="SMART" id="SM00388">
    <property type="entry name" value="HisKA"/>
    <property type="match status" value="1"/>
</dbReference>
<dbReference type="InterPro" id="IPR036890">
    <property type="entry name" value="HATPase_C_sf"/>
</dbReference>
<keyword evidence="8" id="KW-0547">Nucleotide-binding</keyword>
<evidence type="ECO:0000256" key="13">
    <source>
        <dbReference type="ARBA" id="ARBA00023136"/>
    </source>
</evidence>
<evidence type="ECO:0000256" key="4">
    <source>
        <dbReference type="ARBA" id="ARBA00022475"/>
    </source>
</evidence>
<evidence type="ECO:0000259" key="15">
    <source>
        <dbReference type="PROSITE" id="PS50109"/>
    </source>
</evidence>
<keyword evidence="13 14" id="KW-0472">Membrane</keyword>
<dbReference type="PANTHER" id="PTHR45528">
    <property type="entry name" value="SENSOR HISTIDINE KINASE CPXA"/>
    <property type="match status" value="1"/>
</dbReference>
<gene>
    <name evidence="17" type="ORF">EJP82_17015</name>
</gene>
<dbReference type="Gene3D" id="6.10.340.10">
    <property type="match status" value="1"/>
</dbReference>
<evidence type="ECO:0000313" key="17">
    <source>
        <dbReference type="EMBL" id="RUT44660.1"/>
    </source>
</evidence>
<keyword evidence="9 17" id="KW-0418">Kinase</keyword>
<organism evidence="17 18">
    <name type="scientific">Paenibacillus anaericanus</name>
    <dbReference type="NCBI Taxonomy" id="170367"/>
    <lineage>
        <taxon>Bacteria</taxon>
        <taxon>Bacillati</taxon>
        <taxon>Bacillota</taxon>
        <taxon>Bacilli</taxon>
        <taxon>Bacillales</taxon>
        <taxon>Paenibacillaceae</taxon>
        <taxon>Paenibacillus</taxon>
    </lineage>
</organism>
<dbReference type="CDD" id="cd00075">
    <property type="entry name" value="HATPase"/>
    <property type="match status" value="1"/>
</dbReference>
<dbReference type="InterPro" id="IPR036097">
    <property type="entry name" value="HisK_dim/P_sf"/>
</dbReference>
<keyword evidence="6" id="KW-0808">Transferase</keyword>
<keyword evidence="7 14" id="KW-0812">Transmembrane</keyword>
<dbReference type="GO" id="GO:0005524">
    <property type="term" value="F:ATP binding"/>
    <property type="evidence" value="ECO:0007669"/>
    <property type="project" value="UniProtKB-KW"/>
</dbReference>
<evidence type="ECO:0000256" key="1">
    <source>
        <dbReference type="ARBA" id="ARBA00000085"/>
    </source>
</evidence>
<keyword evidence="11 14" id="KW-1133">Transmembrane helix</keyword>
<evidence type="ECO:0000256" key="7">
    <source>
        <dbReference type="ARBA" id="ARBA00022692"/>
    </source>
</evidence>
<evidence type="ECO:0000256" key="3">
    <source>
        <dbReference type="ARBA" id="ARBA00012438"/>
    </source>
</evidence>
<evidence type="ECO:0000256" key="8">
    <source>
        <dbReference type="ARBA" id="ARBA00022741"/>
    </source>
</evidence>
<dbReference type="CDD" id="cd06225">
    <property type="entry name" value="HAMP"/>
    <property type="match status" value="1"/>
</dbReference>
<dbReference type="SMART" id="SM00387">
    <property type="entry name" value="HATPase_c"/>
    <property type="match status" value="1"/>
</dbReference>
<dbReference type="Pfam" id="PF00512">
    <property type="entry name" value="HisKA"/>
    <property type="match status" value="1"/>
</dbReference>
<proteinExistence type="predicted"/>
<feature type="domain" description="Histidine kinase" evidence="15">
    <location>
        <begin position="250"/>
        <end position="466"/>
    </location>
</feature>
<protein>
    <recommendedName>
        <fullName evidence="3">histidine kinase</fullName>
        <ecNumber evidence="3">2.7.13.3</ecNumber>
    </recommendedName>
</protein>
<dbReference type="Pfam" id="PF02518">
    <property type="entry name" value="HATPase_c"/>
    <property type="match status" value="1"/>
</dbReference>
<evidence type="ECO:0000256" key="2">
    <source>
        <dbReference type="ARBA" id="ARBA00004651"/>
    </source>
</evidence>
<keyword evidence="12" id="KW-0902">Two-component regulatory system</keyword>
<evidence type="ECO:0000256" key="5">
    <source>
        <dbReference type="ARBA" id="ARBA00022553"/>
    </source>
</evidence>